<reference evidence="2" key="1">
    <citation type="submission" date="2019-08" db="EMBL/GenBank/DDBJ databases">
        <authorList>
            <person name="Kucharzyk K."/>
            <person name="Murdoch R.W."/>
            <person name="Higgins S."/>
            <person name="Loffler F."/>
        </authorList>
    </citation>
    <scope>NUCLEOTIDE SEQUENCE</scope>
</reference>
<proteinExistence type="predicted"/>
<feature type="transmembrane region" description="Helical" evidence="1">
    <location>
        <begin position="40"/>
        <end position="66"/>
    </location>
</feature>
<dbReference type="Pfam" id="PF18910">
    <property type="entry name" value="DUF5665"/>
    <property type="match status" value="1"/>
</dbReference>
<evidence type="ECO:0000313" key="2">
    <source>
        <dbReference type="EMBL" id="MPL60486.1"/>
    </source>
</evidence>
<dbReference type="InterPro" id="IPR043723">
    <property type="entry name" value="DUF5665"/>
</dbReference>
<keyword evidence="1" id="KW-1133">Transmembrane helix</keyword>
<keyword evidence="1" id="KW-0472">Membrane</keyword>
<comment type="caution">
    <text evidence="2">The sequence shown here is derived from an EMBL/GenBank/DDBJ whole genome shotgun (WGS) entry which is preliminary data.</text>
</comment>
<evidence type="ECO:0000256" key="1">
    <source>
        <dbReference type="SAM" id="Phobius"/>
    </source>
</evidence>
<gene>
    <name evidence="2" type="ORF">SDC9_06047</name>
</gene>
<protein>
    <submittedName>
        <fullName evidence="2">Uncharacterized protein</fullName>
    </submittedName>
</protein>
<sequence>MNKEPKADFISIQLEKLVHHLEALKIAEYVELFQRPYKLILLNFIAGLARGLGIAVGATLIFAIMLEFLRRLIMLNIPGIGNFIAELIRIVELKNTNF</sequence>
<keyword evidence="1" id="KW-0812">Transmembrane</keyword>
<dbReference type="EMBL" id="VSSQ01000012">
    <property type="protein sequence ID" value="MPL60486.1"/>
    <property type="molecule type" value="Genomic_DNA"/>
</dbReference>
<dbReference type="AlphaFoldDB" id="A0A644T0V2"/>
<accession>A0A644T0V2</accession>
<organism evidence="2">
    <name type="scientific">bioreactor metagenome</name>
    <dbReference type="NCBI Taxonomy" id="1076179"/>
    <lineage>
        <taxon>unclassified sequences</taxon>
        <taxon>metagenomes</taxon>
        <taxon>ecological metagenomes</taxon>
    </lineage>
</organism>
<name>A0A644T0V2_9ZZZZ</name>